<evidence type="ECO:0000313" key="3">
    <source>
        <dbReference type="Proteomes" id="UP001178507"/>
    </source>
</evidence>
<gene>
    <name evidence="2" type="ORF">EVOR1521_LOCUS17864</name>
</gene>
<comment type="caution">
    <text evidence="2">The sequence shown here is derived from an EMBL/GenBank/DDBJ whole genome shotgun (WGS) entry which is preliminary data.</text>
</comment>
<proteinExistence type="predicted"/>
<accession>A0AA36N580</accession>
<evidence type="ECO:0000256" key="1">
    <source>
        <dbReference type="SAM" id="MobiDB-lite"/>
    </source>
</evidence>
<evidence type="ECO:0000313" key="2">
    <source>
        <dbReference type="EMBL" id="CAJ1392874.1"/>
    </source>
</evidence>
<feature type="region of interest" description="Disordered" evidence="1">
    <location>
        <begin position="123"/>
        <end position="161"/>
    </location>
</feature>
<dbReference type="EMBL" id="CAUJNA010002435">
    <property type="protein sequence ID" value="CAJ1392874.1"/>
    <property type="molecule type" value="Genomic_DNA"/>
</dbReference>
<protein>
    <submittedName>
        <fullName evidence="2">Uncharacterized protein</fullName>
    </submittedName>
</protein>
<keyword evidence="3" id="KW-1185">Reference proteome</keyword>
<dbReference type="Proteomes" id="UP001178507">
    <property type="component" value="Unassembled WGS sequence"/>
</dbReference>
<feature type="region of interest" description="Disordered" evidence="1">
    <location>
        <begin position="1"/>
        <end position="31"/>
    </location>
</feature>
<name>A0AA36N580_9DINO</name>
<feature type="compositionally biased region" description="Basic and acidic residues" evidence="1">
    <location>
        <begin position="1"/>
        <end position="10"/>
    </location>
</feature>
<sequence length="189" mass="20712">MVSTEPDHQVECSAAEPVPFEGQSTTHQAYQAPSAEFWRQGQSMDRSSKQEASHALHFEGTSFLMRTHYQPPPPDALQSPATSLVTDKAMAKSTPLQLAKFEGQSTMHRDFQAPVLEQLLLPRSTASHDTSPPIRFEGESSMKAHYPAHPVEPPQAAAGKLDHQVNCSAAKPLPFEGQSTTHNAYQARP</sequence>
<feature type="compositionally biased region" description="Polar residues" evidence="1">
    <location>
        <begin position="22"/>
        <end position="31"/>
    </location>
</feature>
<organism evidence="2 3">
    <name type="scientific">Effrenium voratum</name>
    <dbReference type="NCBI Taxonomy" id="2562239"/>
    <lineage>
        <taxon>Eukaryota</taxon>
        <taxon>Sar</taxon>
        <taxon>Alveolata</taxon>
        <taxon>Dinophyceae</taxon>
        <taxon>Suessiales</taxon>
        <taxon>Symbiodiniaceae</taxon>
        <taxon>Effrenium</taxon>
    </lineage>
</organism>
<reference evidence="2" key="1">
    <citation type="submission" date="2023-08" db="EMBL/GenBank/DDBJ databases">
        <authorList>
            <person name="Chen Y."/>
            <person name="Shah S."/>
            <person name="Dougan E. K."/>
            <person name="Thang M."/>
            <person name="Chan C."/>
        </authorList>
    </citation>
    <scope>NUCLEOTIDE SEQUENCE</scope>
</reference>
<dbReference type="AlphaFoldDB" id="A0AA36N580"/>